<accession>A0A9W6CP61</accession>
<dbReference type="PIRSF" id="PIRSF006337">
    <property type="entry name" value="Trehalose_TreZ"/>
    <property type="match status" value="1"/>
</dbReference>
<dbReference type="SMART" id="SM00642">
    <property type="entry name" value="Aamy"/>
    <property type="match status" value="1"/>
</dbReference>
<dbReference type="GO" id="GO:0005737">
    <property type="term" value="C:cytoplasm"/>
    <property type="evidence" value="ECO:0007669"/>
    <property type="project" value="UniProtKB-SubCell"/>
</dbReference>
<dbReference type="AlphaFoldDB" id="A0A9W6CP61"/>
<evidence type="ECO:0000256" key="7">
    <source>
        <dbReference type="ARBA" id="ARBA00022801"/>
    </source>
</evidence>
<protein>
    <recommendedName>
        <fullName evidence="5 13">Malto-oligosyltrehalose trehalohydrolase</fullName>
        <shortName evidence="14">MTHase</shortName>
        <ecNumber evidence="4 13">3.2.1.141</ecNumber>
    </recommendedName>
    <alternativeName>
        <fullName evidence="11 14">4-alpha-D-((1-&gt;4)-alpha-D-glucano)trehalose trehalohydrolase</fullName>
    </alternativeName>
    <alternativeName>
        <fullName evidence="10 14">Maltooligosyl trehalose trehalohydrolase</fullName>
    </alternativeName>
</protein>
<evidence type="ECO:0000256" key="11">
    <source>
        <dbReference type="ARBA" id="ARBA00033284"/>
    </source>
</evidence>
<evidence type="ECO:0000259" key="18">
    <source>
        <dbReference type="SMART" id="SM00642"/>
    </source>
</evidence>
<feature type="active site" description="Proton donor" evidence="15">
    <location>
        <position position="291"/>
    </location>
</feature>
<dbReference type="EMBL" id="BSDO01000007">
    <property type="protein sequence ID" value="GLI24304.1"/>
    <property type="molecule type" value="Genomic_DNA"/>
</dbReference>
<dbReference type="Proteomes" id="UP001144397">
    <property type="component" value="Unassembled WGS sequence"/>
</dbReference>
<keyword evidence="6" id="KW-0963">Cytoplasm</keyword>
<feature type="binding site" evidence="16">
    <location>
        <begin position="380"/>
        <end position="385"/>
    </location>
    <ligand>
        <name>substrate</name>
    </ligand>
</feature>
<comment type="pathway">
    <text evidence="2 14">Glycan biosynthesis; trehalose biosynthesis.</text>
</comment>
<evidence type="ECO:0000256" key="9">
    <source>
        <dbReference type="ARBA" id="ARBA00023295"/>
    </source>
</evidence>
<evidence type="ECO:0000256" key="5">
    <source>
        <dbReference type="ARBA" id="ARBA00015938"/>
    </source>
</evidence>
<dbReference type="InterPro" id="IPR017853">
    <property type="entry name" value="GH"/>
</dbReference>
<dbReference type="SUPFAM" id="SSF51445">
    <property type="entry name" value="(Trans)glycosidases"/>
    <property type="match status" value="1"/>
</dbReference>
<name>A0A9W6CP61_XANFL</name>
<sequence length="583" mass="62693">MSGRGYDTTTAFGPILTPNGTLFRLWAPGAEAIDLELATGVRLAMAPRAGGWFEAEAPVGPGALYRFRLKDGTAVPDPASRAQAGDVHGFSIVADPGAYRWRTAWAGRPWHEAVILEVHAGLCGGFKGVAERIPAWAALGITAVELMPVAAFPGTRNWGYDGVLPFAPAAIYGTPEELKALIDTAHAHGVMMLLDVVYNHFGPDGNYLGLYAPDFFHPEKTTPWGPAVAFDRPEVSRFFLENALMWIEDFRFDGLRLDAVHAILPPQALAALGHAIRARLPADRPVHLVLENEHNDAALLPRPFDAQWNDDIHHCLHVLLTGEGEAYYGDFADAPARRLARCLSEGFAYQGEAAPNLGRPRGTPSAHLRPTAFVAFAQNHDQIGNRAFGERLLALADADGVRAALALVLLAPQIPMLFMGEEMGARTPFLFFTDHAEGLADLVREGRRAEFDRFSAFSDPARRATIPDPNAQATFTTSIPVPPPDADEWRDFVEDMIAARHTHVVPRLAGAASLGALAVSDHAVVARWRMGDGAVLTLAANFGGETCPADLPAALHLLVSSGAVEDFAIPPRATLAFLEGAPA</sequence>
<dbReference type="InterPro" id="IPR012768">
    <property type="entry name" value="Trehalose_TreZ"/>
</dbReference>
<reference evidence="19" key="1">
    <citation type="submission" date="2022-12" db="EMBL/GenBank/DDBJ databases">
        <title>Reference genome sequencing for broad-spectrum identification of bacterial and archaeal isolates by mass spectrometry.</title>
        <authorList>
            <person name="Sekiguchi Y."/>
            <person name="Tourlousse D.M."/>
        </authorList>
    </citation>
    <scope>NUCLEOTIDE SEQUENCE</scope>
    <source>
        <strain evidence="19">301</strain>
    </source>
</reference>
<evidence type="ECO:0000313" key="20">
    <source>
        <dbReference type="EMBL" id="MDR6335815.1"/>
    </source>
</evidence>
<dbReference type="Pfam" id="PF11941">
    <property type="entry name" value="DUF3459"/>
    <property type="match status" value="1"/>
</dbReference>
<dbReference type="GeneID" id="95764752"/>
<evidence type="ECO:0000256" key="2">
    <source>
        <dbReference type="ARBA" id="ARBA00005199"/>
    </source>
</evidence>
<evidence type="ECO:0000256" key="10">
    <source>
        <dbReference type="ARBA" id="ARBA00032057"/>
    </source>
</evidence>
<dbReference type="Proteomes" id="UP001245370">
    <property type="component" value="Unassembled WGS sequence"/>
</dbReference>
<dbReference type="Gene3D" id="3.20.20.80">
    <property type="entry name" value="Glycosidases"/>
    <property type="match status" value="1"/>
</dbReference>
<evidence type="ECO:0000256" key="16">
    <source>
        <dbReference type="PIRSR" id="PIRSR006337-2"/>
    </source>
</evidence>
<evidence type="ECO:0000256" key="6">
    <source>
        <dbReference type="ARBA" id="ARBA00022490"/>
    </source>
</evidence>
<feature type="binding site" evidence="16">
    <location>
        <begin position="310"/>
        <end position="314"/>
    </location>
    <ligand>
        <name>substrate</name>
    </ligand>
</feature>
<evidence type="ECO:0000256" key="1">
    <source>
        <dbReference type="ARBA" id="ARBA00004496"/>
    </source>
</evidence>
<evidence type="ECO:0000256" key="8">
    <source>
        <dbReference type="ARBA" id="ARBA00023277"/>
    </source>
</evidence>
<dbReference type="InterPro" id="IPR044901">
    <property type="entry name" value="Trehalose_TreZ_E-set_sf"/>
</dbReference>
<dbReference type="InterPro" id="IPR006047">
    <property type="entry name" value="GH13_cat_dom"/>
</dbReference>
<evidence type="ECO:0000313" key="22">
    <source>
        <dbReference type="Proteomes" id="UP001245370"/>
    </source>
</evidence>
<comment type="catalytic activity">
    <reaction evidence="12 14">
        <text>hydrolysis of (1-&gt;4)-alpha-D-glucosidic linkage in 4-alpha-D-[(1-&gt;4)-alpha-D-glucanosyl]n trehalose to yield trehalose and (1-&gt;4)-alpha-D-glucan.</text>
        <dbReference type="EC" id="3.2.1.141"/>
    </reaction>
</comment>
<dbReference type="CDD" id="cd11325">
    <property type="entry name" value="AmyAc_GTHase"/>
    <property type="match status" value="1"/>
</dbReference>
<dbReference type="NCBIfam" id="TIGR02402">
    <property type="entry name" value="trehalose_TreZ"/>
    <property type="match status" value="1"/>
</dbReference>
<evidence type="ECO:0000256" key="15">
    <source>
        <dbReference type="PIRSR" id="PIRSR006337-1"/>
    </source>
</evidence>
<comment type="similarity">
    <text evidence="3 14">Belongs to the glycosyl hydrolase 13 family.</text>
</comment>
<dbReference type="Gene3D" id="1.10.10.760">
    <property type="entry name" value="E-set domains of sugar-utilizing enzymes"/>
    <property type="match status" value="1"/>
</dbReference>
<evidence type="ECO:0000256" key="13">
    <source>
        <dbReference type="NCBIfam" id="TIGR02402"/>
    </source>
</evidence>
<dbReference type="CDD" id="cd02853">
    <property type="entry name" value="E_set_MTHase_like_N"/>
    <property type="match status" value="1"/>
</dbReference>
<keyword evidence="22" id="KW-1185">Reference proteome</keyword>
<dbReference type="PANTHER" id="PTHR43651">
    <property type="entry name" value="1,4-ALPHA-GLUCAN-BRANCHING ENZYME"/>
    <property type="match status" value="1"/>
</dbReference>
<evidence type="ECO:0000313" key="19">
    <source>
        <dbReference type="EMBL" id="GLI24304.1"/>
    </source>
</evidence>
<reference evidence="20 22" key="2">
    <citation type="submission" date="2023-07" db="EMBL/GenBank/DDBJ databases">
        <title>Genomic Encyclopedia of Type Strains, Phase IV (KMG-IV): sequencing the most valuable type-strain genomes for metagenomic binning, comparative biology and taxonomic classification.</title>
        <authorList>
            <person name="Goeker M."/>
        </authorList>
    </citation>
    <scope>NUCLEOTIDE SEQUENCE [LARGE SCALE GENOMIC DNA]</scope>
    <source>
        <strain evidence="20 22">DSM 338</strain>
    </source>
</reference>
<gene>
    <name evidence="20" type="ORF">GGQ86_004313</name>
    <name evidence="19" type="ORF">XFLAVUS301_39780</name>
</gene>
<evidence type="ECO:0000256" key="4">
    <source>
        <dbReference type="ARBA" id="ARBA00012268"/>
    </source>
</evidence>
<dbReference type="GO" id="GO:0033942">
    <property type="term" value="F:4-alpha-D-(1-&gt;4)-alpha-D-glucanotrehalose trehalohydrolase activity"/>
    <property type="evidence" value="ECO:0007669"/>
    <property type="project" value="UniProtKB-EC"/>
</dbReference>
<dbReference type="EC" id="3.2.1.141" evidence="4 13"/>
<dbReference type="GO" id="GO:0005992">
    <property type="term" value="P:trehalose biosynthetic process"/>
    <property type="evidence" value="ECO:0007669"/>
    <property type="project" value="UniProtKB-UniRule"/>
</dbReference>
<dbReference type="Gene3D" id="2.60.40.10">
    <property type="entry name" value="Immunoglobulins"/>
    <property type="match status" value="1"/>
</dbReference>
<proteinExistence type="inferred from homology"/>
<dbReference type="SUPFAM" id="SSF81296">
    <property type="entry name" value="E set domains"/>
    <property type="match status" value="1"/>
</dbReference>
<comment type="caution">
    <text evidence="19">The sequence shown here is derived from an EMBL/GenBank/DDBJ whole genome shotgun (WGS) entry which is preliminary data.</text>
</comment>
<keyword evidence="7 14" id="KW-0378">Hydrolase</keyword>
<evidence type="ECO:0000313" key="21">
    <source>
        <dbReference type="Proteomes" id="UP001144397"/>
    </source>
</evidence>
<evidence type="ECO:0000256" key="3">
    <source>
        <dbReference type="ARBA" id="ARBA00008061"/>
    </source>
</evidence>
<dbReference type="InterPro" id="IPR014756">
    <property type="entry name" value="Ig_E-set"/>
</dbReference>
<feature type="binding site" evidence="16">
    <location>
        <begin position="256"/>
        <end position="261"/>
    </location>
    <ligand>
        <name>substrate</name>
    </ligand>
</feature>
<feature type="domain" description="Glycosyl hydrolase family 13 catalytic" evidence="18">
    <location>
        <begin position="125"/>
        <end position="462"/>
    </location>
</feature>
<comment type="subcellular location">
    <subcellularLocation>
        <location evidence="1 15">Cytoplasm</location>
    </subcellularLocation>
</comment>
<evidence type="ECO:0000256" key="17">
    <source>
        <dbReference type="PIRSR" id="PIRSR006337-3"/>
    </source>
</evidence>
<dbReference type="RefSeq" id="WP_281809095.1">
    <property type="nucleotide sequence ID" value="NZ_BSDO01000007.1"/>
</dbReference>
<keyword evidence="8" id="KW-0119">Carbohydrate metabolism</keyword>
<dbReference type="Pfam" id="PF00128">
    <property type="entry name" value="Alpha-amylase"/>
    <property type="match status" value="1"/>
</dbReference>
<dbReference type="EMBL" id="JAVDPY010000009">
    <property type="protein sequence ID" value="MDR6335815.1"/>
    <property type="molecule type" value="Genomic_DNA"/>
</dbReference>
<dbReference type="InterPro" id="IPR013783">
    <property type="entry name" value="Ig-like_fold"/>
</dbReference>
<dbReference type="InterPro" id="IPR022567">
    <property type="entry name" value="DUF3459"/>
</dbReference>
<feature type="active site" description="Nucleophile" evidence="15">
    <location>
        <position position="258"/>
    </location>
</feature>
<keyword evidence="9 14" id="KW-0326">Glycosidase</keyword>
<evidence type="ECO:0000256" key="12">
    <source>
        <dbReference type="ARBA" id="ARBA00034013"/>
    </source>
</evidence>
<feature type="site" description="Transition state stabilizer" evidence="17">
    <location>
        <position position="381"/>
    </location>
</feature>
<dbReference type="PANTHER" id="PTHR43651:SF11">
    <property type="entry name" value="MALTO-OLIGOSYLTREHALOSE TREHALOHYDROLASE"/>
    <property type="match status" value="1"/>
</dbReference>
<organism evidence="19 21">
    <name type="scientific">Xanthobacter flavus</name>
    <dbReference type="NCBI Taxonomy" id="281"/>
    <lineage>
        <taxon>Bacteria</taxon>
        <taxon>Pseudomonadati</taxon>
        <taxon>Pseudomonadota</taxon>
        <taxon>Alphaproteobacteria</taxon>
        <taxon>Hyphomicrobiales</taxon>
        <taxon>Xanthobacteraceae</taxon>
        <taxon>Xanthobacter</taxon>
    </lineage>
</organism>
<evidence type="ECO:0000256" key="14">
    <source>
        <dbReference type="PIRNR" id="PIRNR006337"/>
    </source>
</evidence>